<gene>
    <name evidence="1" type="ORF">HMPREF9134_01382</name>
</gene>
<organism evidence="1 2">
    <name type="scientific">Porphyromonas catoniae F0037</name>
    <dbReference type="NCBI Taxonomy" id="1127696"/>
    <lineage>
        <taxon>Bacteria</taxon>
        <taxon>Pseudomonadati</taxon>
        <taxon>Bacteroidota</taxon>
        <taxon>Bacteroidia</taxon>
        <taxon>Bacteroidales</taxon>
        <taxon>Porphyromonadaceae</taxon>
        <taxon>Porphyromonas</taxon>
    </lineage>
</organism>
<dbReference type="Proteomes" id="UP000010408">
    <property type="component" value="Unassembled WGS sequence"/>
</dbReference>
<dbReference type="Gene3D" id="1.25.40.10">
    <property type="entry name" value="Tetratricopeptide repeat domain"/>
    <property type="match status" value="1"/>
</dbReference>
<dbReference type="STRING" id="1127696.HMPREF9134_01382"/>
<accession>L1NBJ0</accession>
<dbReference type="EMBL" id="AMEQ01000037">
    <property type="protein sequence ID" value="EKY00645.1"/>
    <property type="molecule type" value="Genomic_DNA"/>
</dbReference>
<name>L1NBJ0_9PORP</name>
<dbReference type="RefSeq" id="WP_005467467.1">
    <property type="nucleotide sequence ID" value="NZ_KB291032.1"/>
</dbReference>
<evidence type="ECO:0000313" key="1">
    <source>
        <dbReference type="EMBL" id="EKY00645.1"/>
    </source>
</evidence>
<dbReference type="PATRIC" id="fig|1127696.3.peg.1248"/>
<reference evidence="1 2" key="1">
    <citation type="submission" date="2012-05" db="EMBL/GenBank/DDBJ databases">
        <authorList>
            <person name="Weinstock G."/>
            <person name="Sodergren E."/>
            <person name="Lobos E.A."/>
            <person name="Fulton L."/>
            <person name="Fulton R."/>
            <person name="Courtney L."/>
            <person name="Fronick C."/>
            <person name="O'Laughlin M."/>
            <person name="Godfrey J."/>
            <person name="Wilson R.M."/>
            <person name="Miner T."/>
            <person name="Farmer C."/>
            <person name="Delehaunty K."/>
            <person name="Cordes M."/>
            <person name="Minx P."/>
            <person name="Tomlinson C."/>
            <person name="Chen J."/>
            <person name="Wollam A."/>
            <person name="Pepin K.H."/>
            <person name="Bhonagiri V."/>
            <person name="Zhang X."/>
            <person name="Suruliraj S."/>
            <person name="Warren W."/>
            <person name="Mitreva M."/>
            <person name="Mardis E.R."/>
            <person name="Wilson R.K."/>
        </authorList>
    </citation>
    <scope>NUCLEOTIDE SEQUENCE [LARGE SCALE GENOMIC DNA]</scope>
    <source>
        <strain evidence="1 2">F0037</strain>
    </source>
</reference>
<evidence type="ECO:0008006" key="3">
    <source>
        <dbReference type="Google" id="ProtNLM"/>
    </source>
</evidence>
<dbReference type="SUPFAM" id="SSF48452">
    <property type="entry name" value="TPR-like"/>
    <property type="match status" value="1"/>
</dbReference>
<dbReference type="eggNOG" id="COG2885">
    <property type="taxonomic scope" value="Bacteria"/>
</dbReference>
<proteinExistence type="predicted"/>
<dbReference type="InterPro" id="IPR011990">
    <property type="entry name" value="TPR-like_helical_dom_sf"/>
</dbReference>
<comment type="caution">
    <text evidence="1">The sequence shown here is derived from an EMBL/GenBank/DDBJ whole genome shotgun (WGS) entry which is preliminary data.</text>
</comment>
<dbReference type="AlphaFoldDB" id="L1NBJ0"/>
<dbReference type="HOGENOM" id="CLU_014788_0_0_10"/>
<protein>
    <recommendedName>
        <fullName evidence="3">Tetratricopeptide repeat protein</fullName>
    </recommendedName>
</protein>
<sequence length="558" mass="64688">MKPTQMIQRAACLLAVVMLASCGEPMTKKLFFQSQRPQVLLPTEKEEQAGRMGQLSEIVTYQQKVDTLKRTNKALDSVQKGDDGIKTFSIKEVTITAERPRVKISTLRKGKVNLTFLIKIPRGFMDDRYQMVLSPTVMSGDTSFVLPPVVLKGKEFAKVQAKELKAFGMFKESLVDSARYDSVFFDQKRFESVMRRFQGDYYYAYKSQLNRLLGYENWRRKMENRYFQYNAEVKGNYDAAYHNRALNMLRNTYREDLAGKDSVGLRHRFDSVYTPEREAKYLARKERQITVRNVPRIYRNIYLRGLTIDSLENKSLTERDSLELSRHTYDFRAIARNENKKQNQDAYRRHMVSFPLIDSAHLEQTINPNQEFVYLYSRDIDVTPQIQKKIRVAVGARVTAMDKSTWSQRGLDTLSFVISGINDLVDASLIERWSDKVESAEEYKQGLERMAARDYHGALEIFRKYPDYNAAVAFAGLGDDERALVVLNQLNPTGKVEYLKALCYARQKKNDEAREALKRAVKQESFLAFKAESEAVFAEILEDKAFHQQLLEDNEELE</sequence>
<evidence type="ECO:0000313" key="2">
    <source>
        <dbReference type="Proteomes" id="UP000010408"/>
    </source>
</evidence>
<dbReference type="PROSITE" id="PS51257">
    <property type="entry name" value="PROKAR_LIPOPROTEIN"/>
    <property type="match status" value="1"/>
</dbReference>